<accession>A0ABR3K1G7</accession>
<feature type="domain" description="Ribosomal protein eL8/eL30/eS12/Gadd45" evidence="6">
    <location>
        <begin position="42"/>
        <end position="133"/>
    </location>
</feature>
<comment type="similarity">
    <text evidence="1 4">Belongs to the eukaryotic ribosomal protein eS12 family.</text>
</comment>
<dbReference type="InterPro" id="IPR029064">
    <property type="entry name" value="Ribosomal_eL30-like_sf"/>
</dbReference>
<evidence type="ECO:0000256" key="4">
    <source>
        <dbReference type="RuleBase" id="RU000670"/>
    </source>
</evidence>
<sequence length="158" mass="17404">MGSNILCCLGVLAVQVILTFHRTVLYIMEESASTGDYISWLREVLRIANAHDGLAKGLREAVKALDKRQAHLCVLADNCDEEMYVKLVKALCASHKIPLICVDDKMSLGHYVGLCKFDKGSQPRKVVKCSCVVVKDYGEETPALELLKQYMDAQGSAA</sequence>
<dbReference type="Gene3D" id="3.30.1330.30">
    <property type="match status" value="1"/>
</dbReference>
<comment type="caution">
    <text evidence="7">The sequence shown here is derived from an EMBL/GenBank/DDBJ whole genome shotgun (WGS) entry which is preliminary data.</text>
</comment>
<dbReference type="InterPro" id="IPR000530">
    <property type="entry name" value="Ribosomal_eS12"/>
</dbReference>
<dbReference type="Pfam" id="PF01248">
    <property type="entry name" value="Ribosomal_L7Ae"/>
    <property type="match status" value="1"/>
</dbReference>
<keyword evidence="3 4" id="KW-0687">Ribonucleoprotein</keyword>
<keyword evidence="5" id="KW-0732">Signal</keyword>
<organism evidence="7 8">
    <name type="scientific">Trichinella spiralis</name>
    <name type="common">Trichina worm</name>
    <dbReference type="NCBI Taxonomy" id="6334"/>
    <lineage>
        <taxon>Eukaryota</taxon>
        <taxon>Metazoa</taxon>
        <taxon>Ecdysozoa</taxon>
        <taxon>Nematoda</taxon>
        <taxon>Enoplea</taxon>
        <taxon>Dorylaimia</taxon>
        <taxon>Trichinellida</taxon>
        <taxon>Trichinellidae</taxon>
        <taxon>Trichinella</taxon>
    </lineage>
</organism>
<keyword evidence="2 4" id="KW-0689">Ribosomal protein</keyword>
<evidence type="ECO:0000313" key="8">
    <source>
        <dbReference type="Proteomes" id="UP001558632"/>
    </source>
</evidence>
<evidence type="ECO:0000313" key="7">
    <source>
        <dbReference type="EMBL" id="KAL1226878.1"/>
    </source>
</evidence>
<feature type="chain" id="PRO_5047013312" description="40S ribosomal protein S12" evidence="5">
    <location>
        <begin position="20"/>
        <end position="158"/>
    </location>
</feature>
<gene>
    <name evidence="7" type="ORF">TSPI_05629</name>
</gene>
<proteinExistence type="inferred from homology"/>
<evidence type="ECO:0000256" key="2">
    <source>
        <dbReference type="ARBA" id="ARBA00022980"/>
    </source>
</evidence>
<evidence type="ECO:0000259" key="6">
    <source>
        <dbReference type="Pfam" id="PF01248"/>
    </source>
</evidence>
<dbReference type="Proteomes" id="UP001558632">
    <property type="component" value="Unassembled WGS sequence"/>
</dbReference>
<dbReference type="PANTHER" id="PTHR11843">
    <property type="entry name" value="40S RIBOSOMAL PROTEIN S12"/>
    <property type="match status" value="1"/>
</dbReference>
<evidence type="ECO:0000256" key="5">
    <source>
        <dbReference type="SAM" id="SignalP"/>
    </source>
</evidence>
<dbReference type="EMBL" id="JBEUSY010000558">
    <property type="protein sequence ID" value="KAL1226878.1"/>
    <property type="molecule type" value="Genomic_DNA"/>
</dbReference>
<feature type="signal peptide" evidence="5">
    <location>
        <begin position="1"/>
        <end position="19"/>
    </location>
</feature>
<evidence type="ECO:0000256" key="1">
    <source>
        <dbReference type="ARBA" id="ARBA00005824"/>
    </source>
</evidence>
<reference evidence="7 8" key="1">
    <citation type="submission" date="2024-07" db="EMBL/GenBank/DDBJ databases">
        <title>Enhanced genomic and transcriptomic resources for Trichinella pseudospiralis and T. spiralis underpin the discovery of pronounced molecular differences between stages and species.</title>
        <authorList>
            <person name="Pasi K.K."/>
            <person name="La Rosa G."/>
            <person name="Gomez-Morales M.A."/>
            <person name="Tosini F."/>
            <person name="Sumanam S."/>
            <person name="Young N.D."/>
            <person name="Chang B.C."/>
            <person name="Robin G.B."/>
        </authorList>
    </citation>
    <scope>NUCLEOTIDE SEQUENCE [LARGE SCALE GENOMIC DNA]</scope>
    <source>
        <strain evidence="7">ISS534</strain>
    </source>
</reference>
<evidence type="ECO:0000256" key="3">
    <source>
        <dbReference type="ARBA" id="ARBA00023274"/>
    </source>
</evidence>
<dbReference type="PRINTS" id="PR00972">
    <property type="entry name" value="RIBSOMALS12E"/>
</dbReference>
<dbReference type="InterPro" id="IPR004038">
    <property type="entry name" value="Ribosomal_eL8/eL30/eS12/Gad45"/>
</dbReference>
<name>A0ABR3K1G7_TRISP</name>
<protein>
    <recommendedName>
        <fullName evidence="4">40S ribosomal protein S12</fullName>
    </recommendedName>
</protein>
<dbReference type="SUPFAM" id="SSF55315">
    <property type="entry name" value="L30e-like"/>
    <property type="match status" value="1"/>
</dbReference>
<keyword evidence="8" id="KW-1185">Reference proteome</keyword>